<protein>
    <submittedName>
        <fullName evidence="1">Uncharacterized protein</fullName>
    </submittedName>
</protein>
<sequence length="111" mass="11050">MASLAFTIGGTVERKSASRAILSSGVSVHQSNVWGGAAAARANSLEGGSAAGALWTTAEGGSLTRTCLDEAGGAGEGHRRKGNAAVGTLRGDVKCRQLRRPVTRGGTGTAV</sequence>
<evidence type="ECO:0000313" key="2">
    <source>
        <dbReference type="Proteomes" id="UP000054144"/>
    </source>
</evidence>
<dbReference type="Proteomes" id="UP000054144">
    <property type="component" value="Unassembled WGS sequence"/>
</dbReference>
<dbReference type="AlphaFoldDB" id="A0A0D7A3F9"/>
<keyword evidence="2" id="KW-1185">Reference proteome</keyword>
<accession>A0A0D7A3F9</accession>
<evidence type="ECO:0000313" key="1">
    <source>
        <dbReference type="EMBL" id="KIY45328.1"/>
    </source>
</evidence>
<dbReference type="EMBL" id="KN882054">
    <property type="protein sequence ID" value="KIY45328.1"/>
    <property type="molecule type" value="Genomic_DNA"/>
</dbReference>
<name>A0A0D7A3F9_9AGAR</name>
<organism evidence="1 2">
    <name type="scientific">Fistulina hepatica ATCC 64428</name>
    <dbReference type="NCBI Taxonomy" id="1128425"/>
    <lineage>
        <taxon>Eukaryota</taxon>
        <taxon>Fungi</taxon>
        <taxon>Dikarya</taxon>
        <taxon>Basidiomycota</taxon>
        <taxon>Agaricomycotina</taxon>
        <taxon>Agaricomycetes</taxon>
        <taxon>Agaricomycetidae</taxon>
        <taxon>Agaricales</taxon>
        <taxon>Fistulinaceae</taxon>
        <taxon>Fistulina</taxon>
    </lineage>
</organism>
<gene>
    <name evidence="1" type="ORF">FISHEDRAFT_61228</name>
</gene>
<proteinExistence type="predicted"/>
<reference evidence="1 2" key="1">
    <citation type="journal article" date="2015" name="Fungal Genet. Biol.">
        <title>Evolution of novel wood decay mechanisms in Agaricales revealed by the genome sequences of Fistulina hepatica and Cylindrobasidium torrendii.</title>
        <authorList>
            <person name="Floudas D."/>
            <person name="Held B.W."/>
            <person name="Riley R."/>
            <person name="Nagy L.G."/>
            <person name="Koehler G."/>
            <person name="Ransdell A.S."/>
            <person name="Younus H."/>
            <person name="Chow J."/>
            <person name="Chiniquy J."/>
            <person name="Lipzen A."/>
            <person name="Tritt A."/>
            <person name="Sun H."/>
            <person name="Haridas S."/>
            <person name="LaButti K."/>
            <person name="Ohm R.A."/>
            <person name="Kues U."/>
            <person name="Blanchette R.A."/>
            <person name="Grigoriev I.V."/>
            <person name="Minto R.E."/>
            <person name="Hibbett D.S."/>
        </authorList>
    </citation>
    <scope>NUCLEOTIDE SEQUENCE [LARGE SCALE GENOMIC DNA]</scope>
    <source>
        <strain evidence="1 2">ATCC 64428</strain>
    </source>
</reference>